<dbReference type="PANTHER" id="PTHR11022:SF41">
    <property type="entry name" value="PEPTIDOGLYCAN-RECOGNITION PROTEIN LC-RELATED"/>
    <property type="match status" value="1"/>
</dbReference>
<dbReference type="FunFam" id="3.40.80.10:FF:000001">
    <property type="entry name" value="Peptidoglycan recognition protein 1"/>
    <property type="match status" value="1"/>
</dbReference>
<dbReference type="GO" id="GO:0009253">
    <property type="term" value="P:peptidoglycan catabolic process"/>
    <property type="evidence" value="ECO:0007669"/>
    <property type="project" value="InterPro"/>
</dbReference>
<feature type="chain" id="PRO_5040489923" description="Peptidoglycan-recognition protein" evidence="8">
    <location>
        <begin position="23"/>
        <end position="202"/>
    </location>
</feature>
<dbReference type="OMA" id="NEIRRWP"/>
<gene>
    <name evidence="11" type="ORF">RDWZM_007463</name>
</gene>
<accession>A0A9Q0RJ50</accession>
<feature type="disulfide bond" evidence="7">
    <location>
        <begin position="64"/>
        <end position="70"/>
    </location>
</feature>
<dbReference type="SMART" id="SM00644">
    <property type="entry name" value="Ami_2"/>
    <property type="match status" value="1"/>
</dbReference>
<dbReference type="GO" id="GO:0045087">
    <property type="term" value="P:innate immune response"/>
    <property type="evidence" value="ECO:0007669"/>
    <property type="project" value="UniProtKB-KW"/>
</dbReference>
<dbReference type="PIRSF" id="PIRSF037945">
    <property type="entry name" value="PGRPs"/>
    <property type="match status" value="1"/>
</dbReference>
<dbReference type="InterPro" id="IPR015510">
    <property type="entry name" value="PGRP"/>
</dbReference>
<evidence type="ECO:0000259" key="10">
    <source>
        <dbReference type="SMART" id="SM00701"/>
    </source>
</evidence>
<dbReference type="InterPro" id="IPR002502">
    <property type="entry name" value="Amidase_domain"/>
</dbReference>
<evidence type="ECO:0000256" key="7">
    <source>
        <dbReference type="PIRSR" id="PIRSR037945-1"/>
    </source>
</evidence>
<keyword evidence="5 7" id="KW-1015">Disulfide bond</keyword>
<evidence type="ECO:0000256" key="1">
    <source>
        <dbReference type="ARBA" id="ARBA00007553"/>
    </source>
</evidence>
<reference evidence="11" key="1">
    <citation type="submission" date="2022-12" db="EMBL/GenBank/DDBJ databases">
        <title>Genome assemblies of Blomia tropicalis.</title>
        <authorList>
            <person name="Cui Y."/>
        </authorList>
    </citation>
    <scope>NUCLEOTIDE SEQUENCE</scope>
    <source>
        <tissue evidence="11">Adult mites</tissue>
    </source>
</reference>
<dbReference type="Pfam" id="PF01510">
    <property type="entry name" value="Amidase_2"/>
    <property type="match status" value="1"/>
</dbReference>
<dbReference type="InterPro" id="IPR036505">
    <property type="entry name" value="Amidase/PGRP_sf"/>
</dbReference>
<evidence type="ECO:0000256" key="8">
    <source>
        <dbReference type="SAM" id="SignalP"/>
    </source>
</evidence>
<evidence type="ECO:0000256" key="4">
    <source>
        <dbReference type="ARBA" id="ARBA00022859"/>
    </source>
</evidence>
<dbReference type="Proteomes" id="UP001142055">
    <property type="component" value="Chromosome 3"/>
</dbReference>
<dbReference type="Gene3D" id="3.40.80.10">
    <property type="entry name" value="Peptidoglycan recognition protein-like"/>
    <property type="match status" value="1"/>
</dbReference>
<evidence type="ECO:0000256" key="3">
    <source>
        <dbReference type="ARBA" id="ARBA00022729"/>
    </source>
</evidence>
<evidence type="ECO:0000256" key="2">
    <source>
        <dbReference type="ARBA" id="ARBA00022588"/>
    </source>
</evidence>
<evidence type="ECO:0000259" key="9">
    <source>
        <dbReference type="SMART" id="SM00644"/>
    </source>
</evidence>
<dbReference type="GO" id="GO:0008745">
    <property type="term" value="F:N-acetylmuramoyl-L-alanine amidase activity"/>
    <property type="evidence" value="ECO:0007669"/>
    <property type="project" value="InterPro"/>
</dbReference>
<keyword evidence="2 6" id="KW-0399">Innate immunity</keyword>
<dbReference type="SMART" id="SM00701">
    <property type="entry name" value="PGRP"/>
    <property type="match status" value="1"/>
</dbReference>
<dbReference type="SUPFAM" id="SSF55846">
    <property type="entry name" value="N-acetylmuramoyl-L-alanine amidase-like"/>
    <property type="match status" value="1"/>
</dbReference>
<dbReference type="GO" id="GO:0042834">
    <property type="term" value="F:peptidoglycan binding"/>
    <property type="evidence" value="ECO:0007669"/>
    <property type="project" value="InterPro"/>
</dbReference>
<dbReference type="InterPro" id="IPR017331">
    <property type="entry name" value="Peptidoglycan_recognition"/>
</dbReference>
<dbReference type="AlphaFoldDB" id="A0A9Q0RJ50"/>
<comment type="caution">
    <text evidence="11">The sequence shown here is derived from an EMBL/GenBank/DDBJ whole genome shotgun (WGS) entry which is preliminary data.</text>
</comment>
<dbReference type="PANTHER" id="PTHR11022">
    <property type="entry name" value="PEPTIDOGLYCAN RECOGNITION PROTEIN"/>
    <property type="match status" value="1"/>
</dbReference>
<keyword evidence="3 8" id="KW-0732">Signal</keyword>
<evidence type="ECO:0000256" key="6">
    <source>
        <dbReference type="PIRNR" id="PIRNR037945"/>
    </source>
</evidence>
<proteinExistence type="inferred from homology"/>
<protein>
    <recommendedName>
        <fullName evidence="6">Peptidoglycan-recognition protein</fullName>
    </recommendedName>
</protein>
<dbReference type="EMBL" id="JAPWDV010000003">
    <property type="protein sequence ID" value="KAJ6216306.1"/>
    <property type="molecule type" value="Genomic_DNA"/>
</dbReference>
<evidence type="ECO:0000256" key="5">
    <source>
        <dbReference type="ARBA" id="ARBA00023157"/>
    </source>
</evidence>
<dbReference type="GO" id="GO:0008270">
    <property type="term" value="F:zinc ion binding"/>
    <property type="evidence" value="ECO:0007669"/>
    <property type="project" value="InterPro"/>
</dbReference>
<feature type="domain" description="N-acetylmuramoyl-L-alanine amidase" evidence="9">
    <location>
        <begin position="39"/>
        <end position="176"/>
    </location>
</feature>
<sequence>MLFQYFILFCFCSTFAVEQILASSACESIHFVSRKEWGALPSNLTEMKLPVHHVFIHHTAEEECFNMSDCKRLVKEMQVFHNVTRHFGDIGYNFIIGGDGNVYVGRGWDKNGRHTSGMNERSVAFSLMGNFMKHLPGEKMLNATKNLIACAFEKKIVADDFQVHGHRDQVCTDCPGDLFYNLIRKWDRYVAGPLPTYTCPYP</sequence>
<comment type="similarity">
    <text evidence="1 6">Belongs to the N-acetylmuramoyl-L-alanine amidase 2 family.</text>
</comment>
<organism evidence="11 12">
    <name type="scientific">Blomia tropicalis</name>
    <name type="common">Mite</name>
    <dbReference type="NCBI Taxonomy" id="40697"/>
    <lineage>
        <taxon>Eukaryota</taxon>
        <taxon>Metazoa</taxon>
        <taxon>Ecdysozoa</taxon>
        <taxon>Arthropoda</taxon>
        <taxon>Chelicerata</taxon>
        <taxon>Arachnida</taxon>
        <taxon>Acari</taxon>
        <taxon>Acariformes</taxon>
        <taxon>Sarcoptiformes</taxon>
        <taxon>Astigmata</taxon>
        <taxon>Glycyphagoidea</taxon>
        <taxon>Echimyopodidae</taxon>
        <taxon>Blomia</taxon>
    </lineage>
</organism>
<keyword evidence="12" id="KW-1185">Reference proteome</keyword>
<evidence type="ECO:0000313" key="12">
    <source>
        <dbReference type="Proteomes" id="UP001142055"/>
    </source>
</evidence>
<feature type="domain" description="Peptidoglycan recognition protein family" evidence="10">
    <location>
        <begin position="29"/>
        <end position="170"/>
    </location>
</feature>
<evidence type="ECO:0000313" key="11">
    <source>
        <dbReference type="EMBL" id="KAJ6216306.1"/>
    </source>
</evidence>
<feature type="disulfide bond" evidence="7">
    <location>
        <begin position="26"/>
        <end position="150"/>
    </location>
</feature>
<keyword evidence="4 6" id="KW-0391">Immunity</keyword>
<dbReference type="CDD" id="cd06583">
    <property type="entry name" value="PGRP"/>
    <property type="match status" value="1"/>
</dbReference>
<feature type="signal peptide" evidence="8">
    <location>
        <begin position="1"/>
        <end position="22"/>
    </location>
</feature>
<name>A0A9Q0RJ50_BLOTA</name>
<dbReference type="InterPro" id="IPR006619">
    <property type="entry name" value="PGRP_domain_met/bac"/>
</dbReference>